<accession>A0A852SNZ4</accession>
<keyword evidence="2" id="KW-1185">Reference proteome</keyword>
<evidence type="ECO:0000313" key="1">
    <source>
        <dbReference type="EMBL" id="NYD70571.1"/>
    </source>
</evidence>
<name>A0A852SNZ4_9MICO</name>
<protein>
    <submittedName>
        <fullName evidence="1">Uncharacterized protein</fullName>
    </submittedName>
</protein>
<comment type="caution">
    <text evidence="1">The sequence shown here is derived from an EMBL/GenBank/DDBJ whole genome shotgun (WGS) entry which is preliminary data.</text>
</comment>
<evidence type="ECO:0000313" key="2">
    <source>
        <dbReference type="Proteomes" id="UP000549913"/>
    </source>
</evidence>
<sequence length="222" mass="24784">MPVDRVTQFVVGWLRASFEQSKVVATLTLADMSPAAAPNRRCFIEIAMRLHWLHDLPQSDRAGAVDAMLDAEREQTLKTFDHLREMGWNEEPDFEAMNAFVLNVTSNGQIKDQARKFASAAHATIVKNPGPFRAWREESSYAHATGYLAGAYAPVSDDTMGVGRPHVLDPDLDAHRMMTVFVIMLTYRLLVEEGTDESLAMTIVDAFFDTHDDHSAAKNDSN</sequence>
<organism evidence="1 2">
    <name type="scientific">Herbiconiux flava</name>
    <dbReference type="NCBI Taxonomy" id="881268"/>
    <lineage>
        <taxon>Bacteria</taxon>
        <taxon>Bacillati</taxon>
        <taxon>Actinomycetota</taxon>
        <taxon>Actinomycetes</taxon>
        <taxon>Micrococcales</taxon>
        <taxon>Microbacteriaceae</taxon>
        <taxon>Herbiconiux</taxon>
    </lineage>
</organism>
<dbReference type="Proteomes" id="UP000549913">
    <property type="component" value="Unassembled WGS sequence"/>
</dbReference>
<dbReference type="AlphaFoldDB" id="A0A852SNZ4"/>
<gene>
    <name evidence="1" type="ORF">BJ984_001729</name>
</gene>
<proteinExistence type="predicted"/>
<dbReference type="EMBL" id="JACCBM010000001">
    <property type="protein sequence ID" value="NYD70571.1"/>
    <property type="molecule type" value="Genomic_DNA"/>
</dbReference>
<reference evidence="1 2" key="1">
    <citation type="submission" date="2020-07" db="EMBL/GenBank/DDBJ databases">
        <title>Sequencing the genomes of 1000 actinobacteria strains.</title>
        <authorList>
            <person name="Klenk H.-P."/>
        </authorList>
    </citation>
    <scope>NUCLEOTIDE SEQUENCE [LARGE SCALE GENOMIC DNA]</scope>
    <source>
        <strain evidence="1 2">DSM 26474</strain>
    </source>
</reference>